<feature type="region of interest" description="Disordered" evidence="12">
    <location>
        <begin position="1"/>
        <end position="42"/>
    </location>
</feature>
<organism evidence="13 14">
    <name type="scientific">Microvirga lotononidis</name>
    <dbReference type="NCBI Taxonomy" id="864069"/>
    <lineage>
        <taxon>Bacteria</taxon>
        <taxon>Pseudomonadati</taxon>
        <taxon>Pseudomonadota</taxon>
        <taxon>Alphaproteobacteria</taxon>
        <taxon>Hyphomicrobiales</taxon>
        <taxon>Methylobacteriaceae</taxon>
        <taxon>Microvirga</taxon>
    </lineage>
</organism>
<accession>I4YPJ3</accession>
<keyword evidence="3 9" id="KW-0645">Protease</keyword>
<dbReference type="GO" id="GO:0004190">
    <property type="term" value="F:aspartic-type endopeptidase activity"/>
    <property type="evidence" value="ECO:0007669"/>
    <property type="project" value="UniProtKB-UniRule"/>
</dbReference>
<protein>
    <recommendedName>
        <fullName evidence="9">Lipoprotein signal peptidase</fullName>
        <ecNumber evidence="9">3.4.23.36</ecNumber>
    </recommendedName>
    <alternativeName>
        <fullName evidence="9">Prolipoprotein signal peptidase</fullName>
    </alternativeName>
    <alternativeName>
        <fullName evidence="9">Signal peptidase II</fullName>
        <shortName evidence="9">SPase II</shortName>
    </alternativeName>
</protein>
<dbReference type="Pfam" id="PF01252">
    <property type="entry name" value="Peptidase_A8"/>
    <property type="match status" value="1"/>
</dbReference>
<dbReference type="Proteomes" id="UP000003947">
    <property type="component" value="Unassembled WGS sequence"/>
</dbReference>
<comment type="catalytic activity">
    <reaction evidence="9 10">
        <text>Release of signal peptides from bacterial membrane prolipoproteins. Hydrolyzes -Xaa-Yaa-Zaa-|-(S,diacylglyceryl)Cys-, in which Xaa is hydrophobic (preferably Leu), and Yaa (Ala or Ser) and Zaa (Gly or Ala) have small, neutral side chains.</text>
        <dbReference type="EC" id="3.4.23.36"/>
    </reaction>
</comment>
<comment type="pathway">
    <text evidence="9">Protein modification; lipoprotein biosynthesis (signal peptide cleavage).</text>
</comment>
<evidence type="ECO:0000256" key="11">
    <source>
        <dbReference type="RuleBase" id="RU004181"/>
    </source>
</evidence>
<evidence type="ECO:0000256" key="6">
    <source>
        <dbReference type="ARBA" id="ARBA00022801"/>
    </source>
</evidence>
<dbReference type="PROSITE" id="PS00855">
    <property type="entry name" value="SPASE_II"/>
    <property type="match status" value="1"/>
</dbReference>
<name>I4YPJ3_9HYPH</name>
<dbReference type="PATRIC" id="fig|864069.3.peg.7073"/>
<keyword evidence="14" id="KW-1185">Reference proteome</keyword>
<keyword evidence="5 9" id="KW-0064">Aspartyl protease</keyword>
<dbReference type="HOGENOM" id="CLU_083252_4_3_5"/>
<evidence type="ECO:0000256" key="7">
    <source>
        <dbReference type="ARBA" id="ARBA00022989"/>
    </source>
</evidence>
<evidence type="ECO:0000256" key="8">
    <source>
        <dbReference type="ARBA" id="ARBA00023136"/>
    </source>
</evidence>
<evidence type="ECO:0000256" key="10">
    <source>
        <dbReference type="RuleBase" id="RU000594"/>
    </source>
</evidence>
<evidence type="ECO:0000256" key="4">
    <source>
        <dbReference type="ARBA" id="ARBA00022692"/>
    </source>
</evidence>
<feature type="transmembrane region" description="Helical" evidence="9">
    <location>
        <begin position="175"/>
        <end position="195"/>
    </location>
</feature>
<evidence type="ECO:0000256" key="2">
    <source>
        <dbReference type="ARBA" id="ARBA00022475"/>
    </source>
</evidence>
<dbReference type="GO" id="GO:0006508">
    <property type="term" value="P:proteolysis"/>
    <property type="evidence" value="ECO:0007669"/>
    <property type="project" value="UniProtKB-KW"/>
</dbReference>
<sequence length="206" mass="22306">MSKPEDTGAPLADAGMTSQPGSPRPRAASRPRSQKGTGRARAAQNGLPVAAILGFSIALVTFVLDQATKLYTFYIYDLPVKEPVELTSFVNLIVVWNRGISYGLFQQSTDLGRWGLIVISILAAIGLSFWIRRTKAKLLAASLGLIVGGAIGNVIDRLWFGAVFDFIQIHFGSWSWYVFNVADAAIVAGVVGLLYDSFVLEGRRAK</sequence>
<keyword evidence="7 9" id="KW-1133">Transmembrane helix</keyword>
<dbReference type="InterPro" id="IPR001872">
    <property type="entry name" value="Peptidase_A8"/>
</dbReference>
<dbReference type="PRINTS" id="PR00781">
    <property type="entry name" value="LIPOSIGPTASE"/>
</dbReference>
<feature type="transmembrane region" description="Helical" evidence="9">
    <location>
        <begin position="138"/>
        <end position="155"/>
    </location>
</feature>
<dbReference type="PANTHER" id="PTHR33695:SF1">
    <property type="entry name" value="LIPOPROTEIN SIGNAL PEPTIDASE"/>
    <property type="match status" value="1"/>
</dbReference>
<dbReference type="HAMAP" id="MF_00161">
    <property type="entry name" value="LspA"/>
    <property type="match status" value="1"/>
</dbReference>
<evidence type="ECO:0000256" key="1">
    <source>
        <dbReference type="ARBA" id="ARBA00006139"/>
    </source>
</evidence>
<dbReference type="NCBIfam" id="TIGR00077">
    <property type="entry name" value="lspA"/>
    <property type="match status" value="1"/>
</dbReference>
<dbReference type="GO" id="GO:0005886">
    <property type="term" value="C:plasma membrane"/>
    <property type="evidence" value="ECO:0007669"/>
    <property type="project" value="UniProtKB-SubCell"/>
</dbReference>
<dbReference type="STRING" id="864069.MicloDRAFT_00066140"/>
<evidence type="ECO:0000313" key="14">
    <source>
        <dbReference type="Proteomes" id="UP000003947"/>
    </source>
</evidence>
<evidence type="ECO:0000256" key="12">
    <source>
        <dbReference type="SAM" id="MobiDB-lite"/>
    </source>
</evidence>
<proteinExistence type="inferred from homology"/>
<comment type="subcellular location">
    <subcellularLocation>
        <location evidence="9">Cell membrane</location>
        <topology evidence="9">Multi-pass membrane protein</topology>
    </subcellularLocation>
</comment>
<comment type="similarity">
    <text evidence="1 9 11">Belongs to the peptidase A8 family.</text>
</comment>
<dbReference type="AlphaFoldDB" id="I4YPJ3"/>
<keyword evidence="4 9" id="KW-0812">Transmembrane</keyword>
<evidence type="ECO:0000313" key="13">
    <source>
        <dbReference type="EMBL" id="EIM25885.1"/>
    </source>
</evidence>
<dbReference type="PANTHER" id="PTHR33695">
    <property type="entry name" value="LIPOPROTEIN SIGNAL PEPTIDASE"/>
    <property type="match status" value="1"/>
</dbReference>
<dbReference type="EC" id="3.4.23.36" evidence="9"/>
<feature type="transmembrane region" description="Helical" evidence="9">
    <location>
        <begin position="42"/>
        <end position="64"/>
    </location>
</feature>
<dbReference type="UniPathway" id="UPA00665"/>
<gene>
    <name evidence="9" type="primary">lspA</name>
    <name evidence="13" type="ORF">MicloDRAFT_00066140</name>
</gene>
<keyword evidence="13" id="KW-0449">Lipoprotein</keyword>
<evidence type="ECO:0000256" key="3">
    <source>
        <dbReference type="ARBA" id="ARBA00022670"/>
    </source>
</evidence>
<dbReference type="eggNOG" id="COG0597">
    <property type="taxonomic scope" value="Bacteria"/>
</dbReference>
<keyword evidence="6 9" id="KW-0378">Hydrolase</keyword>
<evidence type="ECO:0000256" key="5">
    <source>
        <dbReference type="ARBA" id="ARBA00022750"/>
    </source>
</evidence>
<feature type="transmembrane region" description="Helical" evidence="9">
    <location>
        <begin position="111"/>
        <end position="131"/>
    </location>
</feature>
<reference evidence="13 14" key="1">
    <citation type="submission" date="2012-02" db="EMBL/GenBank/DDBJ databases">
        <title>Improved High-Quality Draft sequence of Microvirga sp. WSM3557.</title>
        <authorList>
            <consortium name="US DOE Joint Genome Institute"/>
            <person name="Lucas S."/>
            <person name="Han J."/>
            <person name="Lapidus A."/>
            <person name="Cheng J.-F."/>
            <person name="Goodwin L."/>
            <person name="Pitluck S."/>
            <person name="Peters L."/>
            <person name="Zhang X."/>
            <person name="Detter J.C."/>
            <person name="Han C."/>
            <person name="Tapia R."/>
            <person name="Land M."/>
            <person name="Hauser L."/>
            <person name="Kyrpides N."/>
            <person name="Ivanova N."/>
            <person name="Pagani I."/>
            <person name="Brau L."/>
            <person name="Yates R."/>
            <person name="O'Hara G."/>
            <person name="Rui T."/>
            <person name="Howieson J."/>
            <person name="Reeve W."/>
            <person name="Woyke T."/>
        </authorList>
    </citation>
    <scope>NUCLEOTIDE SEQUENCE [LARGE SCALE GENOMIC DNA]</scope>
    <source>
        <strain evidence="13 14">WSM3557</strain>
    </source>
</reference>
<feature type="active site" evidence="9">
    <location>
        <position position="165"/>
    </location>
</feature>
<keyword evidence="8 9" id="KW-0472">Membrane</keyword>
<feature type="active site" evidence="9">
    <location>
        <position position="183"/>
    </location>
</feature>
<comment type="function">
    <text evidence="9 10">This protein specifically catalyzes the removal of signal peptides from prolipoproteins.</text>
</comment>
<keyword evidence="2 9" id="KW-1003">Cell membrane</keyword>
<evidence type="ECO:0000256" key="9">
    <source>
        <dbReference type="HAMAP-Rule" id="MF_00161"/>
    </source>
</evidence>
<dbReference type="EMBL" id="JH660647">
    <property type="protein sequence ID" value="EIM25885.1"/>
    <property type="molecule type" value="Genomic_DNA"/>
</dbReference>